<organism evidence="2 3">
    <name type="scientific">Massilia yuzhufengensis</name>
    <dbReference type="NCBI Taxonomy" id="1164594"/>
    <lineage>
        <taxon>Bacteria</taxon>
        <taxon>Pseudomonadati</taxon>
        <taxon>Pseudomonadota</taxon>
        <taxon>Betaproteobacteria</taxon>
        <taxon>Burkholderiales</taxon>
        <taxon>Oxalobacteraceae</taxon>
        <taxon>Telluria group</taxon>
        <taxon>Massilia</taxon>
    </lineage>
</organism>
<keyword evidence="1" id="KW-0472">Membrane</keyword>
<dbReference type="STRING" id="1164594.SAMN05216204_10731"/>
<dbReference type="OrthoDB" id="6981433at2"/>
<sequence>MAPPKFTTYQKISIPAKSLPVEKISNLQAARILAAFINYANEKAFVEERLQEMFDYLKPYFPNANVLDSYLFELSEQGSIYYEEIGEDGFKPLVLAGYTKKTAEHLLTHLDAIATTFAEKDDSRALLEGRLQDILTFDPDRLMNDILSVNAQLKDARKAAEENNLLKPLLSQIQTIEKHLRGVSAVAEQYEEVYKNIIRPVQLEGKQGVKATVRWAVLSIIVSTAISLVISNWSELVKVFKP</sequence>
<gene>
    <name evidence="2" type="ORF">SAMN05216204_10731</name>
</gene>
<dbReference type="RefSeq" id="WP_091873560.1">
    <property type="nucleotide sequence ID" value="NZ_FOLD01000007.1"/>
</dbReference>
<protein>
    <submittedName>
        <fullName evidence="2">Uncharacterized protein</fullName>
    </submittedName>
</protein>
<evidence type="ECO:0000313" key="3">
    <source>
        <dbReference type="Proteomes" id="UP000198639"/>
    </source>
</evidence>
<keyword evidence="1" id="KW-0812">Transmembrane</keyword>
<dbReference type="Proteomes" id="UP000198639">
    <property type="component" value="Unassembled WGS sequence"/>
</dbReference>
<dbReference type="AlphaFoldDB" id="A0A1I1JTH6"/>
<keyword evidence="1" id="KW-1133">Transmembrane helix</keyword>
<keyword evidence="3" id="KW-1185">Reference proteome</keyword>
<evidence type="ECO:0000313" key="2">
    <source>
        <dbReference type="EMBL" id="SFC51959.1"/>
    </source>
</evidence>
<proteinExistence type="predicted"/>
<accession>A0A1I1JTH6</accession>
<reference evidence="3" key="1">
    <citation type="submission" date="2016-10" db="EMBL/GenBank/DDBJ databases">
        <authorList>
            <person name="Varghese N."/>
            <person name="Submissions S."/>
        </authorList>
    </citation>
    <scope>NUCLEOTIDE SEQUENCE [LARGE SCALE GENOMIC DNA]</scope>
    <source>
        <strain evidence="3">CGMCC 1.12041</strain>
    </source>
</reference>
<name>A0A1I1JTH6_9BURK</name>
<evidence type="ECO:0000256" key="1">
    <source>
        <dbReference type="SAM" id="Phobius"/>
    </source>
</evidence>
<dbReference type="EMBL" id="FOLD01000007">
    <property type="protein sequence ID" value="SFC51959.1"/>
    <property type="molecule type" value="Genomic_DNA"/>
</dbReference>
<feature type="transmembrane region" description="Helical" evidence="1">
    <location>
        <begin position="215"/>
        <end position="234"/>
    </location>
</feature>